<evidence type="ECO:0000313" key="2">
    <source>
        <dbReference type="Proteomes" id="UP001196413"/>
    </source>
</evidence>
<dbReference type="AlphaFoldDB" id="A0AAD5QQV3"/>
<proteinExistence type="predicted"/>
<sequence length="89" mass="9723">MDYDSCVIIGSTVTAICPKDKKQPAPKCMMTVMPIPDRHLKIAGAISTSNIIMANWSRAMWQSVVDQAVQMISTDPFGSHFFAATATVF</sequence>
<keyword evidence="2" id="KW-1185">Reference proteome</keyword>
<gene>
    <name evidence="1" type="ORF">KIN20_020428</name>
</gene>
<reference evidence="1" key="1">
    <citation type="submission" date="2021-06" db="EMBL/GenBank/DDBJ databases">
        <title>Parelaphostrongylus tenuis whole genome reference sequence.</title>
        <authorList>
            <person name="Garwood T.J."/>
            <person name="Larsen P.A."/>
            <person name="Fountain-Jones N.M."/>
            <person name="Garbe J.R."/>
            <person name="Macchietto M.G."/>
            <person name="Kania S.A."/>
            <person name="Gerhold R.W."/>
            <person name="Richards J.E."/>
            <person name="Wolf T.M."/>
        </authorList>
    </citation>
    <scope>NUCLEOTIDE SEQUENCE</scope>
    <source>
        <strain evidence="1">MNPRO001-30</strain>
        <tissue evidence="1">Meninges</tissue>
    </source>
</reference>
<accession>A0AAD5QQV3</accession>
<dbReference type="Proteomes" id="UP001196413">
    <property type="component" value="Unassembled WGS sequence"/>
</dbReference>
<protein>
    <submittedName>
        <fullName evidence="1">Uncharacterized protein</fullName>
    </submittedName>
</protein>
<comment type="caution">
    <text evidence="1">The sequence shown here is derived from an EMBL/GenBank/DDBJ whole genome shotgun (WGS) entry which is preliminary data.</text>
</comment>
<dbReference type="EMBL" id="JAHQIW010004136">
    <property type="protein sequence ID" value="KAJ1361228.1"/>
    <property type="molecule type" value="Genomic_DNA"/>
</dbReference>
<organism evidence="1 2">
    <name type="scientific">Parelaphostrongylus tenuis</name>
    <name type="common">Meningeal worm</name>
    <dbReference type="NCBI Taxonomy" id="148309"/>
    <lineage>
        <taxon>Eukaryota</taxon>
        <taxon>Metazoa</taxon>
        <taxon>Ecdysozoa</taxon>
        <taxon>Nematoda</taxon>
        <taxon>Chromadorea</taxon>
        <taxon>Rhabditida</taxon>
        <taxon>Rhabditina</taxon>
        <taxon>Rhabditomorpha</taxon>
        <taxon>Strongyloidea</taxon>
        <taxon>Metastrongylidae</taxon>
        <taxon>Parelaphostrongylus</taxon>
    </lineage>
</organism>
<evidence type="ECO:0000313" key="1">
    <source>
        <dbReference type="EMBL" id="KAJ1361228.1"/>
    </source>
</evidence>
<name>A0AAD5QQV3_PARTN</name>